<dbReference type="AlphaFoldDB" id="T0J085"/>
<feature type="signal peptide" evidence="2">
    <location>
        <begin position="1"/>
        <end position="20"/>
    </location>
</feature>
<dbReference type="STRING" id="1172190.M947_10715"/>
<evidence type="ECO:0008006" key="5">
    <source>
        <dbReference type="Google" id="ProtNLM"/>
    </source>
</evidence>
<name>T0J085_9BACT</name>
<evidence type="ECO:0000313" key="3">
    <source>
        <dbReference type="EMBL" id="EQB34470.1"/>
    </source>
</evidence>
<proteinExistence type="predicted"/>
<evidence type="ECO:0000256" key="1">
    <source>
        <dbReference type="SAM" id="MobiDB-lite"/>
    </source>
</evidence>
<reference evidence="3 4" key="1">
    <citation type="submission" date="2013-07" db="EMBL/GenBank/DDBJ databases">
        <title>Sulfurimonas hongkongensis AST-10 Genome Sequencing.</title>
        <authorList>
            <person name="Cai L."/>
            <person name="Zhang T."/>
        </authorList>
    </citation>
    <scope>NUCLEOTIDE SEQUENCE [LARGE SCALE GENOMIC DNA]</scope>
    <source>
        <strain evidence="3 4">AST-10</strain>
    </source>
</reference>
<comment type="caution">
    <text evidence="3">The sequence shown here is derived from an EMBL/GenBank/DDBJ whole genome shotgun (WGS) entry which is preliminary data.</text>
</comment>
<feature type="chain" id="PRO_5004577760" description="Lipid/polyisoprenoid-binding YceI-like domain-containing protein" evidence="2">
    <location>
        <begin position="21"/>
        <end position="183"/>
    </location>
</feature>
<evidence type="ECO:0000256" key="2">
    <source>
        <dbReference type="SAM" id="SignalP"/>
    </source>
</evidence>
<protein>
    <recommendedName>
        <fullName evidence="5">Lipid/polyisoprenoid-binding YceI-like domain-containing protein</fullName>
    </recommendedName>
</protein>
<gene>
    <name evidence="3" type="ORF">M947_10715</name>
</gene>
<keyword evidence="4" id="KW-1185">Reference proteome</keyword>
<organism evidence="3 4">
    <name type="scientific">Sulfurimonas hongkongensis</name>
    <dbReference type="NCBI Taxonomy" id="1172190"/>
    <lineage>
        <taxon>Bacteria</taxon>
        <taxon>Pseudomonadati</taxon>
        <taxon>Campylobacterota</taxon>
        <taxon>Epsilonproteobacteria</taxon>
        <taxon>Campylobacterales</taxon>
        <taxon>Sulfurimonadaceae</taxon>
        <taxon>Sulfurimonas</taxon>
    </lineage>
</organism>
<sequence length="183" mass="21408">MKLFSIFFISAFLLTSQLIATETIEQDSNISIKIFNIDNEQELYNSIKRVFYTSQHEHILDTNWTSLHMSKRVITGFIDIDVEVQNVVLSSKTLDKNGTKELSLEIYSTQNDEVTSFKPDSFLHSLFWNRLEFILGLEDEWINCNLNLKTMLSHNHMLCNADKDKARPKDTELKEETKEREPQ</sequence>
<dbReference type="Proteomes" id="UP000015520">
    <property type="component" value="Unassembled WGS sequence"/>
</dbReference>
<feature type="region of interest" description="Disordered" evidence="1">
    <location>
        <begin position="163"/>
        <end position="183"/>
    </location>
</feature>
<evidence type="ECO:0000313" key="4">
    <source>
        <dbReference type="Proteomes" id="UP000015520"/>
    </source>
</evidence>
<dbReference type="EMBL" id="AUPZ01000017">
    <property type="protein sequence ID" value="EQB34470.1"/>
    <property type="molecule type" value="Genomic_DNA"/>
</dbReference>
<dbReference type="OrthoDB" id="5349299at2"/>
<dbReference type="RefSeq" id="WP_021288378.1">
    <property type="nucleotide sequence ID" value="NZ_AUPZ01000017.1"/>
</dbReference>
<keyword evidence="2" id="KW-0732">Signal</keyword>
<accession>T0J085</accession>
<dbReference type="PATRIC" id="fig|1172190.3.peg.2065"/>